<proteinExistence type="predicted"/>
<evidence type="ECO:0000313" key="4">
    <source>
        <dbReference type="Proteomes" id="UP001183176"/>
    </source>
</evidence>
<accession>A0ABU2JD66</accession>
<feature type="region of interest" description="Disordered" evidence="1">
    <location>
        <begin position="1"/>
        <end position="50"/>
    </location>
</feature>
<reference evidence="4" key="1">
    <citation type="submission" date="2023-07" db="EMBL/GenBank/DDBJ databases">
        <title>30 novel species of actinomycetes from the DSMZ collection.</title>
        <authorList>
            <person name="Nouioui I."/>
        </authorList>
    </citation>
    <scope>NUCLEOTIDE SEQUENCE [LARGE SCALE GENOMIC DNA]</scope>
    <source>
        <strain evidence="4">DSM 44399</strain>
    </source>
</reference>
<evidence type="ECO:0000256" key="2">
    <source>
        <dbReference type="SAM" id="Phobius"/>
    </source>
</evidence>
<keyword evidence="2" id="KW-1133">Transmembrane helix</keyword>
<dbReference type="RefSeq" id="WP_311423827.1">
    <property type="nucleotide sequence ID" value="NZ_JAVREH010000021.1"/>
</dbReference>
<feature type="transmembrane region" description="Helical" evidence="2">
    <location>
        <begin position="91"/>
        <end position="111"/>
    </location>
</feature>
<organism evidence="3 4">
    <name type="scientific">Jatrophihabitans lederbergiae</name>
    <dbReference type="NCBI Taxonomy" id="3075547"/>
    <lineage>
        <taxon>Bacteria</taxon>
        <taxon>Bacillati</taxon>
        <taxon>Actinomycetota</taxon>
        <taxon>Actinomycetes</taxon>
        <taxon>Jatrophihabitantales</taxon>
        <taxon>Jatrophihabitantaceae</taxon>
        <taxon>Jatrophihabitans</taxon>
    </lineage>
</organism>
<name>A0ABU2JD66_9ACTN</name>
<dbReference type="EMBL" id="JAVREH010000021">
    <property type="protein sequence ID" value="MDT0262678.1"/>
    <property type="molecule type" value="Genomic_DNA"/>
</dbReference>
<keyword evidence="2" id="KW-0812">Transmembrane</keyword>
<gene>
    <name evidence="3" type="ORF">RM423_14880</name>
</gene>
<evidence type="ECO:0000256" key="1">
    <source>
        <dbReference type="SAM" id="MobiDB-lite"/>
    </source>
</evidence>
<evidence type="ECO:0000313" key="3">
    <source>
        <dbReference type="EMBL" id="MDT0262678.1"/>
    </source>
</evidence>
<dbReference type="Proteomes" id="UP001183176">
    <property type="component" value="Unassembled WGS sequence"/>
</dbReference>
<keyword evidence="2" id="KW-0472">Membrane</keyword>
<feature type="transmembrane region" description="Helical" evidence="2">
    <location>
        <begin position="60"/>
        <end position="79"/>
    </location>
</feature>
<protein>
    <submittedName>
        <fullName evidence="3">Uncharacterized protein</fullName>
    </submittedName>
</protein>
<comment type="caution">
    <text evidence="3">The sequence shown here is derived from an EMBL/GenBank/DDBJ whole genome shotgun (WGS) entry which is preliminary data.</text>
</comment>
<sequence>MSARKSGATAASSGSPRKRTAAGGQPAAGTRTGNDTGTGTGTGTSDAPQSAASKLFDIRLLIGGLFTLYGIMLTIAGFFTSDADKQKASNININLWLGIGMLIMGLLFLLWRQVSPLRVQDHAIQSGGTTGTEPPR</sequence>
<keyword evidence="4" id="KW-1185">Reference proteome</keyword>